<dbReference type="KEGG" id="sgre:126293535"/>
<dbReference type="RefSeq" id="XP_049842760.1">
    <property type="nucleotide sequence ID" value="XM_049986803.1"/>
</dbReference>
<sequence>MSQSRPLALLVLSAAVVALLLVVAAPAPAEAQQAAADGNKLEGLADALKYLQELDRYYSQVARPSPRSGGGASLSVRSPLDTLNIAEHLRGVEKMVRMLQLQEYDRMYTPRNRPRFGKRSELRPDVVDDVIPEETSADKFWRRFARRR</sequence>
<name>J9Z2Z5_SCHGR</name>
<dbReference type="EMBL" id="JX317644">
    <property type="protein sequence ID" value="AFS50166.1"/>
    <property type="molecule type" value="mRNA"/>
</dbReference>
<reference evidence="2" key="1">
    <citation type="submission" date="2012-07" db="EMBL/GenBank/DDBJ databases">
        <title>Neuropeptide and peptide hormone genes in Schistocerca gregaria.</title>
        <authorList>
            <person name="Liu X.G."/>
            <person name="Zhao Z.W."/>
        </authorList>
    </citation>
    <scope>NUCLEOTIDE SEQUENCE</scope>
</reference>
<organism evidence="2">
    <name type="scientific">Schistocerca gregaria</name>
    <name type="common">Desert locust</name>
    <name type="synonym">Gryllus gregarius</name>
    <dbReference type="NCBI Taxonomy" id="7010"/>
    <lineage>
        <taxon>Eukaryota</taxon>
        <taxon>Metazoa</taxon>
        <taxon>Ecdysozoa</taxon>
        <taxon>Arthropoda</taxon>
        <taxon>Hexapoda</taxon>
        <taxon>Insecta</taxon>
        <taxon>Pterygota</taxon>
        <taxon>Neoptera</taxon>
        <taxon>Polyneoptera</taxon>
        <taxon>Orthoptera</taxon>
        <taxon>Caelifera</taxon>
        <taxon>Acrididea</taxon>
        <taxon>Acridomorpha</taxon>
        <taxon>Acridoidea</taxon>
        <taxon>Acrididae</taxon>
        <taxon>Cyrtacanthacridinae</taxon>
        <taxon>Schistocerca</taxon>
    </lineage>
</organism>
<feature type="signal peptide" evidence="1">
    <location>
        <begin position="1"/>
        <end position="31"/>
    </location>
</feature>
<accession>J9Z2Z5</accession>
<dbReference type="AlphaFoldDB" id="J9Z2Z5"/>
<evidence type="ECO:0000313" key="2">
    <source>
        <dbReference type="EMBL" id="AFS50166.1"/>
    </source>
</evidence>
<evidence type="ECO:0000256" key="1">
    <source>
        <dbReference type="SAM" id="SignalP"/>
    </source>
</evidence>
<feature type="chain" id="PRO_5003829873" evidence="1">
    <location>
        <begin position="32"/>
        <end position="148"/>
    </location>
</feature>
<keyword evidence="1" id="KW-0732">Signal</keyword>
<protein>
    <submittedName>
        <fullName evidence="2">Long neuropeptide F</fullName>
    </submittedName>
</protein>
<dbReference type="OrthoDB" id="8181631at2759"/>
<dbReference type="GO" id="GO:0007218">
    <property type="term" value="P:neuropeptide signaling pathway"/>
    <property type="evidence" value="ECO:0007669"/>
    <property type="project" value="UniProtKB-KW"/>
</dbReference>
<proteinExistence type="evidence at transcript level"/>
<dbReference type="GeneID" id="126293535"/>
<keyword evidence="2" id="KW-0527">Neuropeptide</keyword>